<dbReference type="InterPro" id="IPR002656">
    <property type="entry name" value="Acyl_transf_3_dom"/>
</dbReference>
<dbReference type="AlphaFoldDB" id="A0A1Y2SSJ3"/>
<dbReference type="PANTHER" id="PTHR23028:SF53">
    <property type="entry name" value="ACYL_TRANSF_3 DOMAIN-CONTAINING PROTEIN"/>
    <property type="match status" value="1"/>
</dbReference>
<protein>
    <recommendedName>
        <fullName evidence="3">Acyltransferase 3 domain-containing protein</fullName>
    </recommendedName>
</protein>
<proteinExistence type="predicted"/>
<accession>A0A1Y2SSJ3</accession>
<dbReference type="GO" id="GO:0016747">
    <property type="term" value="F:acyltransferase activity, transferring groups other than amino-acyl groups"/>
    <property type="evidence" value="ECO:0007669"/>
    <property type="project" value="InterPro"/>
</dbReference>
<feature type="transmembrane region" description="Helical" evidence="2">
    <location>
        <begin position="424"/>
        <end position="444"/>
    </location>
</feature>
<feature type="compositionally biased region" description="Basic and acidic residues" evidence="1">
    <location>
        <begin position="475"/>
        <end position="492"/>
    </location>
</feature>
<feature type="transmembrane region" description="Helical" evidence="2">
    <location>
        <begin position="274"/>
        <end position="293"/>
    </location>
</feature>
<dbReference type="OrthoDB" id="3404679at2"/>
<feature type="region of interest" description="Disordered" evidence="1">
    <location>
        <begin position="465"/>
        <end position="496"/>
    </location>
</feature>
<comment type="caution">
    <text evidence="4">The sequence shown here is derived from an EMBL/GenBank/DDBJ whole genome shotgun (WGS) entry which is preliminary data.</text>
</comment>
<dbReference type="STRING" id="1160091.B9T39_04300"/>
<sequence>MNNFHKYIKTYGVFYVTLGGQTTTIAYVKIRESMNTEKRVEEGKTNRRRIRGLDGLRALSVLLVLAYHFLPQYVPQGYVGVDAFFVLSGFLITFLLIREIEQTNRLNIAGFWARRLRRLIPAVLVLLGVCVPAAFVVGGDVLLGIRRQVLSALTFTYNWSQILAGSTYFDQANPALFKNLWSFAVEEQFYLLWPLILWILLLPKMKRFSAPVTLGFAGVSLVWAFILPLLGADPTRVHLGTDSHSYGLMLGAFLACALPLCVKLRERSRTLSGGLGWLGAAGLIVLSCVPLPLGVSMTLISALASVLSALLILAVVSYHEWLSSDEREGALIVMNGGVLERSLVSVLSIRPLGWVGVRSYGIYLWHWPLTVLALYIAPRLGVWERAGIIFALTILFSALSWRFVEQPILQNTARGWASTLSKHVRMVLAALAAVCLIGTGLALANEPTKTSAEMAIEKAVAAQKAQKTQKSHAQPKKEEKEEAKKNEPKALPRPEITGANITVIGDSVTEASQYALANDFPGIYVDGVVNRTGKEAAGLLAAADANPNVGRRPYVVIGLAANATWRQDWLDTLLSQVGADRQLILVNGFGPTTSGWIWQSNDVINAYAAAHPKQVFVADWAGQIKDHTDLLAQDFVHPTFDGGAHYFSVAVRAALEKAEAVPALQQTEGKK</sequence>
<feature type="transmembrane region" description="Helical" evidence="2">
    <location>
        <begin position="386"/>
        <end position="404"/>
    </location>
</feature>
<feature type="transmembrane region" description="Helical" evidence="2">
    <location>
        <begin position="208"/>
        <end position="231"/>
    </location>
</feature>
<dbReference type="PANTHER" id="PTHR23028">
    <property type="entry name" value="ACETYLTRANSFERASE"/>
    <property type="match status" value="1"/>
</dbReference>
<evidence type="ECO:0000256" key="1">
    <source>
        <dbReference type="SAM" id="MobiDB-lite"/>
    </source>
</evidence>
<gene>
    <name evidence="4" type="ORF">B9T39_04300</name>
</gene>
<feature type="transmembrane region" description="Helical" evidence="2">
    <location>
        <begin position="76"/>
        <end position="97"/>
    </location>
</feature>
<evidence type="ECO:0000313" key="4">
    <source>
        <dbReference type="EMBL" id="OTA29334.1"/>
    </source>
</evidence>
<name>A0A1Y2SSJ3_9BIFI</name>
<dbReference type="Pfam" id="PF01757">
    <property type="entry name" value="Acyl_transf_3"/>
    <property type="match status" value="1"/>
</dbReference>
<keyword evidence="2" id="KW-0472">Membrane</keyword>
<reference evidence="4 5" key="1">
    <citation type="submission" date="2017-04" db="EMBL/GenBank/DDBJ databases">
        <title>Draft genome sequences of Alloscardovia macacae UMA81211 and UMA81212 isolated from the feces of a rhesus macaque (Macaca mulatta).</title>
        <authorList>
            <person name="Albert K."/>
            <person name="Sela D.A."/>
        </authorList>
    </citation>
    <scope>NUCLEOTIDE SEQUENCE [LARGE SCALE GENOMIC DNA]</scope>
    <source>
        <strain evidence="4 5">UMA81212</strain>
    </source>
</reference>
<keyword evidence="2" id="KW-1133">Transmembrane helix</keyword>
<keyword evidence="2" id="KW-0812">Transmembrane</keyword>
<organism evidence="4 5">
    <name type="scientific">Alloscardovia macacae</name>
    <dbReference type="NCBI Taxonomy" id="1160091"/>
    <lineage>
        <taxon>Bacteria</taxon>
        <taxon>Bacillati</taxon>
        <taxon>Actinomycetota</taxon>
        <taxon>Actinomycetes</taxon>
        <taxon>Bifidobacteriales</taxon>
        <taxon>Bifidobacteriaceae</taxon>
        <taxon>Alloscardovia</taxon>
    </lineage>
</organism>
<evidence type="ECO:0000256" key="2">
    <source>
        <dbReference type="SAM" id="Phobius"/>
    </source>
</evidence>
<feature type="transmembrane region" description="Helical" evidence="2">
    <location>
        <begin position="243"/>
        <end position="262"/>
    </location>
</feature>
<feature type="transmembrane region" description="Helical" evidence="2">
    <location>
        <begin position="180"/>
        <end position="201"/>
    </location>
</feature>
<dbReference type="GO" id="GO:0016020">
    <property type="term" value="C:membrane"/>
    <property type="evidence" value="ECO:0007669"/>
    <property type="project" value="TreeGrafter"/>
</dbReference>
<dbReference type="Proteomes" id="UP000243540">
    <property type="component" value="Unassembled WGS sequence"/>
</dbReference>
<dbReference type="EMBL" id="NEKC01000007">
    <property type="protein sequence ID" value="OTA29334.1"/>
    <property type="molecule type" value="Genomic_DNA"/>
</dbReference>
<feature type="transmembrane region" description="Helical" evidence="2">
    <location>
        <begin position="360"/>
        <end position="377"/>
    </location>
</feature>
<dbReference type="InterPro" id="IPR050879">
    <property type="entry name" value="Acyltransferase_3"/>
</dbReference>
<evidence type="ECO:0000259" key="3">
    <source>
        <dbReference type="Pfam" id="PF01757"/>
    </source>
</evidence>
<feature type="transmembrane region" description="Helical" evidence="2">
    <location>
        <begin position="118"/>
        <end position="137"/>
    </location>
</feature>
<evidence type="ECO:0000313" key="5">
    <source>
        <dbReference type="Proteomes" id="UP000243540"/>
    </source>
</evidence>
<dbReference type="SUPFAM" id="SSF52266">
    <property type="entry name" value="SGNH hydrolase"/>
    <property type="match status" value="1"/>
</dbReference>
<feature type="transmembrane region" description="Helical" evidence="2">
    <location>
        <begin position="299"/>
        <end position="318"/>
    </location>
</feature>
<feature type="transmembrane region" description="Helical" evidence="2">
    <location>
        <begin position="51"/>
        <end position="70"/>
    </location>
</feature>
<feature type="domain" description="Acyltransferase 3" evidence="3">
    <location>
        <begin position="51"/>
        <end position="400"/>
    </location>
</feature>
<dbReference type="GO" id="GO:0009103">
    <property type="term" value="P:lipopolysaccharide biosynthetic process"/>
    <property type="evidence" value="ECO:0007669"/>
    <property type="project" value="TreeGrafter"/>
</dbReference>